<protein>
    <submittedName>
        <fullName evidence="2">Cytochrome c biogenesis protein CcdA</fullName>
    </submittedName>
</protein>
<dbReference type="EMBL" id="CP119108">
    <property type="protein sequence ID" value="WEG08235.1"/>
    <property type="molecule type" value="Genomic_DNA"/>
</dbReference>
<feature type="transmembrane region" description="Helical" evidence="1">
    <location>
        <begin position="77"/>
        <end position="102"/>
    </location>
</feature>
<dbReference type="InterPro" id="IPR051790">
    <property type="entry name" value="Cytochrome_c-biogenesis_DsbD"/>
</dbReference>
<dbReference type="RefSeq" id="WP_275277565.1">
    <property type="nucleotide sequence ID" value="NZ_CP119108.1"/>
</dbReference>
<gene>
    <name evidence="2" type="ORF">PU630_13460</name>
</gene>
<name>A0ABY8BZ15_9MICO</name>
<keyword evidence="1" id="KW-1133">Transmembrane helix</keyword>
<feature type="transmembrane region" description="Helical" evidence="1">
    <location>
        <begin position="162"/>
        <end position="189"/>
    </location>
</feature>
<feature type="transmembrane region" description="Helical" evidence="1">
    <location>
        <begin position="248"/>
        <end position="266"/>
    </location>
</feature>
<sequence length="286" mass="28401">MTAGTVGFAFVMGMVALLNPCGLPLLPVYLVTFVGGADRRGAAWRVRAGVRAGLGLTTGFLAVFCAAAVLIGSLHALLLSVLPMLMIGVAAVIVVVGALALAGRPLSFHLAARFGGGTGLVAMVGFGIAYAAGSLSCALPVFAAAVGGALSSGSSVQTVAVIIAYGLGMGLLATVLAFIAAFAGGLSLGRIRRAAAALPRVAGALCVVIGLYLIGFWVGQAGGPQLVAPVTEAIDVVQQALAGLIEDAWMPLGAALLTVVVAALLLSAQRARRRAAASPHPLPGED</sequence>
<feature type="transmembrane region" description="Helical" evidence="1">
    <location>
        <begin position="114"/>
        <end position="142"/>
    </location>
</feature>
<evidence type="ECO:0000256" key="1">
    <source>
        <dbReference type="SAM" id="Phobius"/>
    </source>
</evidence>
<feature type="transmembrane region" description="Helical" evidence="1">
    <location>
        <begin position="201"/>
        <end position="219"/>
    </location>
</feature>
<feature type="transmembrane region" description="Helical" evidence="1">
    <location>
        <begin position="6"/>
        <end position="31"/>
    </location>
</feature>
<dbReference type="PANTHER" id="PTHR31272">
    <property type="entry name" value="CYTOCHROME C-TYPE BIOGENESIS PROTEIN HI_1454-RELATED"/>
    <property type="match status" value="1"/>
</dbReference>
<dbReference type="Proteomes" id="UP001214553">
    <property type="component" value="Chromosome"/>
</dbReference>
<evidence type="ECO:0000313" key="2">
    <source>
        <dbReference type="EMBL" id="WEG08235.1"/>
    </source>
</evidence>
<keyword evidence="3" id="KW-1185">Reference proteome</keyword>
<feature type="transmembrane region" description="Helical" evidence="1">
    <location>
        <begin position="52"/>
        <end position="71"/>
    </location>
</feature>
<evidence type="ECO:0000313" key="3">
    <source>
        <dbReference type="Proteomes" id="UP001214553"/>
    </source>
</evidence>
<accession>A0ABY8BZ15</accession>
<proteinExistence type="predicted"/>
<organism evidence="2 3">
    <name type="scientific">Microbacterium horticulturae</name>
    <dbReference type="NCBI Taxonomy" id="3028316"/>
    <lineage>
        <taxon>Bacteria</taxon>
        <taxon>Bacillati</taxon>
        <taxon>Actinomycetota</taxon>
        <taxon>Actinomycetes</taxon>
        <taxon>Micrococcales</taxon>
        <taxon>Microbacteriaceae</taxon>
        <taxon>Microbacterium</taxon>
    </lineage>
</organism>
<dbReference type="PANTHER" id="PTHR31272:SF4">
    <property type="entry name" value="CYTOCHROME C-TYPE BIOGENESIS PROTEIN HI_1454-RELATED"/>
    <property type="match status" value="1"/>
</dbReference>
<reference evidence="2 3" key="1">
    <citation type="submission" date="2023-03" db="EMBL/GenBank/DDBJ databases">
        <title>Genome sequence of Microbacterium sp. KACC 23027.</title>
        <authorList>
            <person name="Kim S."/>
            <person name="Heo J."/>
            <person name="Kwon S.-W."/>
        </authorList>
    </citation>
    <scope>NUCLEOTIDE SEQUENCE [LARGE SCALE GENOMIC DNA]</scope>
    <source>
        <strain evidence="2 3">KACC 23027</strain>
    </source>
</reference>
<keyword evidence="1" id="KW-0472">Membrane</keyword>
<keyword evidence="1" id="KW-0812">Transmembrane</keyword>